<gene>
    <name evidence="2" type="ORF">ECRASSUSDP1_LOCUS14366</name>
</gene>
<evidence type="ECO:0000256" key="1">
    <source>
        <dbReference type="SAM" id="MobiDB-lite"/>
    </source>
</evidence>
<comment type="caution">
    <text evidence="2">The sequence shown here is derived from an EMBL/GenBank/DDBJ whole genome shotgun (WGS) entry which is preliminary data.</text>
</comment>
<feature type="region of interest" description="Disordered" evidence="1">
    <location>
        <begin position="112"/>
        <end position="153"/>
    </location>
</feature>
<dbReference type="AlphaFoldDB" id="A0AAD2CX63"/>
<feature type="compositionally biased region" description="Basic and acidic residues" evidence="1">
    <location>
        <begin position="137"/>
        <end position="149"/>
    </location>
</feature>
<proteinExistence type="predicted"/>
<sequence length="329" mass="36606">MIRKKIVLKLLLQRKSSLSNILSAVTSTNSFSSPRDLNHLSTILNQTNTTDGSQIADSQLQMSLSPQIIPILGYKKVTQNHPDIKLSSSTHPALPCSFTNVSQQRILSVEQLSDTTEHKPDQSQTHSVSLDQATQDFDSKPKESQKSSEQHGNFQPTSLVFKVRRYSKRLNKFILLTRHRKLITKCEHTGADATTTKESVPSVPLLEVTLTSSIMQRDSAKGATSLGTTKAGDPSHLHRLVASALPKGPALYARLNGCQRSEPPTLQEWSLRHLVRMGWQRCRERPNLCSCCLGQFGHCVGCECFVALYSFPIITFLDNTFRVVVPTHC</sequence>
<name>A0AAD2CX63_EUPCR</name>
<accession>A0AAD2CX63</accession>
<organism evidence="2 3">
    <name type="scientific">Euplotes crassus</name>
    <dbReference type="NCBI Taxonomy" id="5936"/>
    <lineage>
        <taxon>Eukaryota</taxon>
        <taxon>Sar</taxon>
        <taxon>Alveolata</taxon>
        <taxon>Ciliophora</taxon>
        <taxon>Intramacronucleata</taxon>
        <taxon>Spirotrichea</taxon>
        <taxon>Hypotrichia</taxon>
        <taxon>Euplotida</taxon>
        <taxon>Euplotidae</taxon>
        <taxon>Moneuplotes</taxon>
    </lineage>
</organism>
<protein>
    <submittedName>
        <fullName evidence="2">Uncharacterized protein</fullName>
    </submittedName>
</protein>
<dbReference type="Proteomes" id="UP001295684">
    <property type="component" value="Unassembled WGS sequence"/>
</dbReference>
<evidence type="ECO:0000313" key="3">
    <source>
        <dbReference type="Proteomes" id="UP001295684"/>
    </source>
</evidence>
<keyword evidence="3" id="KW-1185">Reference proteome</keyword>
<evidence type="ECO:0000313" key="2">
    <source>
        <dbReference type="EMBL" id="CAI2373028.1"/>
    </source>
</evidence>
<reference evidence="2" key="1">
    <citation type="submission" date="2023-07" db="EMBL/GenBank/DDBJ databases">
        <authorList>
            <consortium name="AG Swart"/>
            <person name="Singh M."/>
            <person name="Singh A."/>
            <person name="Seah K."/>
            <person name="Emmerich C."/>
        </authorList>
    </citation>
    <scope>NUCLEOTIDE SEQUENCE</scope>
    <source>
        <strain evidence="2">DP1</strain>
    </source>
</reference>
<dbReference type="EMBL" id="CAMPGE010014352">
    <property type="protein sequence ID" value="CAI2373028.1"/>
    <property type="molecule type" value="Genomic_DNA"/>
</dbReference>
<feature type="compositionally biased region" description="Polar residues" evidence="1">
    <location>
        <begin position="122"/>
        <end position="136"/>
    </location>
</feature>